<proteinExistence type="predicted"/>
<keyword evidence="3" id="KW-1185">Reference proteome</keyword>
<keyword evidence="1" id="KW-0472">Membrane</keyword>
<evidence type="ECO:0000313" key="2">
    <source>
        <dbReference type="EMBL" id="EXJ15565.1"/>
    </source>
</evidence>
<feature type="transmembrane region" description="Helical" evidence="1">
    <location>
        <begin position="45"/>
        <end position="65"/>
    </location>
</feature>
<name>W9VYS9_9GAMM</name>
<evidence type="ECO:0008006" key="4">
    <source>
        <dbReference type="Google" id="ProtNLM"/>
    </source>
</evidence>
<keyword evidence="1" id="KW-1133">Transmembrane helix</keyword>
<evidence type="ECO:0000256" key="1">
    <source>
        <dbReference type="SAM" id="Phobius"/>
    </source>
</evidence>
<protein>
    <recommendedName>
        <fullName evidence="4">Transmembrane protein</fullName>
    </recommendedName>
</protein>
<feature type="transmembrane region" description="Helical" evidence="1">
    <location>
        <begin position="77"/>
        <end position="94"/>
    </location>
</feature>
<keyword evidence="1" id="KW-0812">Transmembrane</keyword>
<dbReference type="Proteomes" id="UP000019460">
    <property type="component" value="Unassembled WGS sequence"/>
</dbReference>
<feature type="transmembrane region" description="Helical" evidence="1">
    <location>
        <begin position="12"/>
        <end position="33"/>
    </location>
</feature>
<gene>
    <name evidence="2" type="ORF">D779_1307</name>
</gene>
<feature type="transmembrane region" description="Helical" evidence="1">
    <location>
        <begin position="100"/>
        <end position="118"/>
    </location>
</feature>
<dbReference type="OrthoDB" id="5770634at2"/>
<organism evidence="2 3">
    <name type="scientific">Imhoffiella purpurea</name>
    <dbReference type="NCBI Taxonomy" id="1249627"/>
    <lineage>
        <taxon>Bacteria</taxon>
        <taxon>Pseudomonadati</taxon>
        <taxon>Pseudomonadota</taxon>
        <taxon>Gammaproteobacteria</taxon>
        <taxon>Chromatiales</taxon>
        <taxon>Chromatiaceae</taxon>
        <taxon>Imhoffiella</taxon>
    </lineage>
</organism>
<accession>W9VYS9</accession>
<dbReference type="AlphaFoldDB" id="W9VYS9"/>
<feature type="transmembrane region" description="Helical" evidence="1">
    <location>
        <begin position="167"/>
        <end position="187"/>
    </location>
</feature>
<evidence type="ECO:0000313" key="3">
    <source>
        <dbReference type="Proteomes" id="UP000019460"/>
    </source>
</evidence>
<sequence>MSNAGKKQSSLMLALLPFIVLYVCTVVLVWLSREDMAGTVKYWEMFVPLAAVVALISGWGSAYANGQWRLIYLIKQVIIWGGFIWLLSLLQTLGADTSLGAQKTTFALMFLVALLAIATGLNMDWKMLLFGAFLGLCGYLLVDPSNTAILQPVGDRLGIADAQTKPLSMIIGIAAAAFVLTAFMLITTRASIAAKRRS</sequence>
<dbReference type="eggNOG" id="ENOG5030HIE">
    <property type="taxonomic scope" value="Bacteria"/>
</dbReference>
<reference evidence="2 3" key="1">
    <citation type="submission" date="2012-11" db="EMBL/GenBank/DDBJ databases">
        <title>Genome assembly of Thiorhodococcus sp. AK35.</title>
        <authorList>
            <person name="Nupur N."/>
            <person name="Khatri I."/>
            <person name="Subramanian S."/>
            <person name="Pinnaka A."/>
        </authorList>
    </citation>
    <scope>NUCLEOTIDE SEQUENCE [LARGE SCALE GENOMIC DNA]</scope>
    <source>
        <strain evidence="2 3">AK35</strain>
    </source>
</reference>
<feature type="transmembrane region" description="Helical" evidence="1">
    <location>
        <begin position="125"/>
        <end position="142"/>
    </location>
</feature>
<dbReference type="EMBL" id="AONC01000025">
    <property type="protein sequence ID" value="EXJ15565.1"/>
    <property type="molecule type" value="Genomic_DNA"/>
</dbReference>
<comment type="caution">
    <text evidence="2">The sequence shown here is derived from an EMBL/GenBank/DDBJ whole genome shotgun (WGS) entry which is preliminary data.</text>
</comment>